<keyword evidence="3 7" id="KW-1003">Cell membrane</keyword>
<evidence type="ECO:0000256" key="1">
    <source>
        <dbReference type="ARBA" id="ARBA00004162"/>
    </source>
</evidence>
<feature type="region of interest" description="Disordered" evidence="8">
    <location>
        <begin position="182"/>
        <end position="211"/>
    </location>
</feature>
<dbReference type="AlphaFoldDB" id="A0A1B8HE87"/>
<feature type="domain" description="Anti sigma-E protein RseA C-terminal" evidence="10">
    <location>
        <begin position="134"/>
        <end position="185"/>
    </location>
</feature>
<reference evidence="11 12" key="1">
    <citation type="submission" date="2016-06" db="EMBL/GenBank/DDBJ databases">
        <authorList>
            <person name="Kjaerup R.B."/>
            <person name="Dalgaard T.S."/>
            <person name="Juul-Madsen H.R."/>
        </authorList>
    </citation>
    <scope>NUCLEOTIDE SEQUENCE [LARGE SCALE GENOMIC DNA]</scope>
    <source>
        <strain evidence="11 12">GCSL-Mp3</strain>
    </source>
</reference>
<dbReference type="PANTHER" id="PTHR38104">
    <property type="match status" value="1"/>
</dbReference>
<proteinExistence type="inferred from homology"/>
<feature type="compositionally biased region" description="Basic and acidic residues" evidence="8">
    <location>
        <begin position="182"/>
        <end position="192"/>
    </location>
</feature>
<comment type="subcellular location">
    <subcellularLocation>
        <location evidence="7">Cell inner membrane</location>
    </subcellularLocation>
    <subcellularLocation>
        <location evidence="1">Cell membrane</location>
        <topology evidence="1">Single-pass membrane protein</topology>
    </subcellularLocation>
</comment>
<feature type="domain" description="Anti sigma-E protein RseA N-terminal" evidence="9">
    <location>
        <begin position="1"/>
        <end position="86"/>
    </location>
</feature>
<dbReference type="GO" id="GO:0016989">
    <property type="term" value="F:sigma factor antagonist activity"/>
    <property type="evidence" value="ECO:0007669"/>
    <property type="project" value="InterPro"/>
</dbReference>
<evidence type="ECO:0000259" key="9">
    <source>
        <dbReference type="Pfam" id="PF03872"/>
    </source>
</evidence>
<keyword evidence="7" id="KW-0997">Cell inner membrane</keyword>
<dbReference type="InterPro" id="IPR005573">
    <property type="entry name" value="Anti-sigma_E_RseA_C"/>
</dbReference>
<keyword evidence="6 7" id="KW-0472">Membrane</keyword>
<evidence type="ECO:0000256" key="2">
    <source>
        <dbReference type="ARBA" id="ARBA00005837"/>
    </source>
</evidence>
<dbReference type="NCBIfam" id="NF008116">
    <property type="entry name" value="PRK10863.1"/>
    <property type="match status" value="1"/>
</dbReference>
<dbReference type="Gene3D" id="1.10.10.880">
    <property type="entry name" value="Anti sigma-E protein RseA, N-terminal domain"/>
    <property type="match status" value="1"/>
</dbReference>
<dbReference type="InterPro" id="IPR005572">
    <property type="entry name" value="Anti-sigma_E_RseA_N"/>
</dbReference>
<dbReference type="RefSeq" id="WP_067423468.1">
    <property type="nucleotide sequence ID" value="NZ_CBCPID010000002.1"/>
</dbReference>
<dbReference type="InterPro" id="IPR026279">
    <property type="entry name" value="RseA"/>
</dbReference>
<dbReference type="PANTHER" id="PTHR38104:SF1">
    <property type="entry name" value="ANTI-SIGMA-E FACTOR RSEA"/>
    <property type="match status" value="1"/>
</dbReference>
<dbReference type="PIRSF" id="PIRSF016938">
    <property type="entry name" value="RseA"/>
    <property type="match status" value="1"/>
</dbReference>
<dbReference type="STRING" id="368603.AYY16_07085"/>
<dbReference type="Proteomes" id="UP000092247">
    <property type="component" value="Unassembled WGS sequence"/>
</dbReference>
<evidence type="ECO:0000313" key="11">
    <source>
        <dbReference type="EMBL" id="OBU07404.1"/>
    </source>
</evidence>
<organism evidence="11 12">
    <name type="scientific">Morganella psychrotolerans</name>
    <dbReference type="NCBI Taxonomy" id="368603"/>
    <lineage>
        <taxon>Bacteria</taxon>
        <taxon>Pseudomonadati</taxon>
        <taxon>Pseudomonadota</taxon>
        <taxon>Gammaproteobacteria</taxon>
        <taxon>Enterobacterales</taxon>
        <taxon>Morganellaceae</taxon>
        <taxon>Morganella</taxon>
    </lineage>
</organism>
<dbReference type="Pfam" id="PF03872">
    <property type="entry name" value="RseA_N"/>
    <property type="match status" value="1"/>
</dbReference>
<dbReference type="Gene3D" id="1.20.5.3960">
    <property type="match status" value="1"/>
</dbReference>
<evidence type="ECO:0000313" key="12">
    <source>
        <dbReference type="Proteomes" id="UP000092247"/>
    </source>
</evidence>
<protein>
    <recommendedName>
        <fullName evidence="7">Anti-sigma-E factor RseA</fullName>
    </recommendedName>
    <alternativeName>
        <fullName evidence="7">Regulator of SigE</fullName>
    </alternativeName>
    <alternativeName>
        <fullName evidence="7">Sigma-E anti-sigma factor RseA</fullName>
    </alternativeName>
    <alternativeName>
        <fullName evidence="7">Sigma-E factor negative regulatory protein</fullName>
    </alternativeName>
</protein>
<name>A0A1B8HE87_9GAMM</name>
<dbReference type="Pfam" id="PF03873">
    <property type="entry name" value="RseA_C"/>
    <property type="match status" value="1"/>
</dbReference>
<comment type="function">
    <text evidence="7">An anti-sigma factor for extracytoplasmic function (ECF) sigma factor sigma-E (RpoE). ECF sigma factors are held in an inactive form by an anti-sigma factor until released by regulated intramembrane proteolysis (RIP). RIP occurs when an extracytoplasmic signal triggers a concerted proteolytic cascade to transmit information and elicit cellular responses. The membrane-spanning regulatory substrate protein is first cut periplasmically (site-1 protease, S1P, DegS), then within the membrane itself (site-2 protease, S2P, RseP), while cytoplasmic proteases finish degrading the anti-sigma factor, liberating sigma-E.</text>
</comment>
<evidence type="ECO:0000256" key="4">
    <source>
        <dbReference type="ARBA" id="ARBA00022692"/>
    </source>
</evidence>
<evidence type="ECO:0000256" key="3">
    <source>
        <dbReference type="ARBA" id="ARBA00022475"/>
    </source>
</evidence>
<sequence length="211" mass="22890">MQKETLSALMDGETLDSEWVTGLTSDADLQKSWSDYHLIRDAMRGDLPDVMHFDIAARVADALAQEPVYIAPQAIPESQPEPKTWRDYSFVAKLRPWASQITQIGMAACVSLAVIVGVQHYNTDGTEGVLTGDASAFNTVPFMGSASPVSLDLKSGAGLAPQSQMDQERGARLNAILQQYELDRRAHTDGQSDVKPTSAPKQGSVSRQSQP</sequence>
<dbReference type="InterPro" id="IPR036147">
    <property type="entry name" value="Anti-sigma_E_RseA_N_sf"/>
</dbReference>
<keyword evidence="5" id="KW-1133">Transmembrane helix</keyword>
<evidence type="ECO:0000256" key="8">
    <source>
        <dbReference type="SAM" id="MobiDB-lite"/>
    </source>
</evidence>
<evidence type="ECO:0000259" key="10">
    <source>
        <dbReference type="Pfam" id="PF03873"/>
    </source>
</evidence>
<dbReference type="InterPro" id="IPR052383">
    <property type="entry name" value="Anti-sigma-E_RseA-like"/>
</dbReference>
<accession>A0A1B8HE87</accession>
<dbReference type="SUPFAM" id="SSF89069">
    <property type="entry name" value="N-terminal, cytoplasmic domain of anti-sigmaE factor RseA"/>
    <property type="match status" value="1"/>
</dbReference>
<evidence type="ECO:0000256" key="7">
    <source>
        <dbReference type="PIRNR" id="PIRNR016938"/>
    </source>
</evidence>
<gene>
    <name evidence="11" type="ORF">AYY17_05235</name>
</gene>
<dbReference type="GO" id="GO:0005886">
    <property type="term" value="C:plasma membrane"/>
    <property type="evidence" value="ECO:0007669"/>
    <property type="project" value="UniProtKB-SubCell"/>
</dbReference>
<dbReference type="CDD" id="cd16328">
    <property type="entry name" value="RseA_N"/>
    <property type="match status" value="1"/>
</dbReference>
<evidence type="ECO:0000256" key="5">
    <source>
        <dbReference type="ARBA" id="ARBA00022989"/>
    </source>
</evidence>
<comment type="similarity">
    <text evidence="2 7">Belongs to the RseA family.</text>
</comment>
<evidence type="ECO:0000256" key="6">
    <source>
        <dbReference type="ARBA" id="ARBA00023136"/>
    </source>
</evidence>
<dbReference type="EMBL" id="LZEX01000012">
    <property type="protein sequence ID" value="OBU07404.1"/>
    <property type="molecule type" value="Genomic_DNA"/>
</dbReference>
<keyword evidence="4" id="KW-0812">Transmembrane</keyword>
<feature type="compositionally biased region" description="Polar residues" evidence="8">
    <location>
        <begin position="193"/>
        <end position="211"/>
    </location>
</feature>
<comment type="subunit">
    <text evidence="7">Interacts 1:1 with ECF RNA polymerase sigma-E (RpoE); this inhibits the interaction of sigma-E with the RNA polymerase catalytic core and leads to a decreased expression of sigma-E-regulated genes. Interacts with RseB.</text>
</comment>
<comment type="caution">
    <text evidence="11">The sequence shown here is derived from an EMBL/GenBank/DDBJ whole genome shotgun (WGS) entry which is preliminary data.</text>
</comment>